<proteinExistence type="predicted"/>
<sequence>MALRHSIPTMSDESDELAAVLQYLEEDEKTARENGQNDLADQIATQRRKLLEAPPADLVQLFSDIADALETSLEAAGTDDVLTGDTITYLRRTAKDIHRHDR</sequence>
<dbReference type="AlphaFoldDB" id="A0A329KKJ3"/>
<dbReference type="Proteomes" id="UP000250347">
    <property type="component" value="Unassembled WGS sequence"/>
</dbReference>
<dbReference type="EMBL" id="QMEU01000024">
    <property type="protein sequence ID" value="RAU96077.1"/>
    <property type="molecule type" value="Genomic_DNA"/>
</dbReference>
<evidence type="ECO:0000313" key="1">
    <source>
        <dbReference type="EMBL" id="RAU96077.1"/>
    </source>
</evidence>
<accession>A0A329KKJ3</accession>
<gene>
    <name evidence="1" type="ORF">DQP58_11140</name>
</gene>
<protein>
    <submittedName>
        <fullName evidence="1">Uncharacterized protein</fullName>
    </submittedName>
</protein>
<evidence type="ECO:0000313" key="2">
    <source>
        <dbReference type="Proteomes" id="UP000250347"/>
    </source>
</evidence>
<organism evidence="1 2">
    <name type="scientific">Mycobacterium colombiense</name>
    <dbReference type="NCBI Taxonomy" id="339268"/>
    <lineage>
        <taxon>Bacteria</taxon>
        <taxon>Bacillati</taxon>
        <taxon>Actinomycetota</taxon>
        <taxon>Actinomycetes</taxon>
        <taxon>Mycobacteriales</taxon>
        <taxon>Mycobacteriaceae</taxon>
        <taxon>Mycobacterium</taxon>
        <taxon>Mycobacterium avium complex (MAC)</taxon>
    </lineage>
</organism>
<name>A0A329KKJ3_9MYCO</name>
<reference evidence="1 2" key="1">
    <citation type="submission" date="2018-06" db="EMBL/GenBank/DDBJ databases">
        <title>NTM in soil in Japan.</title>
        <authorList>
            <person name="Ohya K."/>
        </authorList>
    </citation>
    <scope>NUCLEOTIDE SEQUENCE [LARGE SCALE GENOMIC DNA]</scope>
    <source>
        <strain evidence="1 2">GF76</strain>
    </source>
</reference>
<comment type="caution">
    <text evidence="1">The sequence shown here is derived from an EMBL/GenBank/DDBJ whole genome shotgun (WGS) entry which is preliminary data.</text>
</comment>